<dbReference type="InterPro" id="IPR036942">
    <property type="entry name" value="Beta-barrel_TonB_sf"/>
</dbReference>
<dbReference type="PANTHER" id="PTHR32552">
    <property type="entry name" value="FERRICHROME IRON RECEPTOR-RELATED"/>
    <property type="match status" value="1"/>
</dbReference>
<evidence type="ECO:0000256" key="8">
    <source>
        <dbReference type="ARBA" id="ARBA00023077"/>
    </source>
</evidence>
<keyword evidence="9 11" id="KW-0472">Membrane</keyword>
<evidence type="ECO:0000256" key="10">
    <source>
        <dbReference type="ARBA" id="ARBA00023237"/>
    </source>
</evidence>
<keyword evidence="4" id="KW-0410">Iron transport</keyword>
<evidence type="ECO:0000256" key="1">
    <source>
        <dbReference type="ARBA" id="ARBA00004571"/>
    </source>
</evidence>
<dbReference type="GO" id="GO:0006826">
    <property type="term" value="P:iron ion transport"/>
    <property type="evidence" value="ECO:0007669"/>
    <property type="project" value="UniProtKB-KW"/>
</dbReference>
<dbReference type="Proteomes" id="UP000076234">
    <property type="component" value="Chromosome"/>
</dbReference>
<evidence type="ECO:0000256" key="6">
    <source>
        <dbReference type="ARBA" id="ARBA00023004"/>
    </source>
</evidence>
<proteinExistence type="inferred from homology"/>
<dbReference type="AlphaFoldDB" id="A0A142VX31"/>
<organism evidence="16 17">
    <name type="scientific">Sphingopyxis terrae subsp. terrae NBRC 15098</name>
    <dbReference type="NCBI Taxonomy" id="1219058"/>
    <lineage>
        <taxon>Bacteria</taxon>
        <taxon>Pseudomonadati</taxon>
        <taxon>Pseudomonadota</taxon>
        <taxon>Alphaproteobacteria</taxon>
        <taxon>Sphingomonadales</taxon>
        <taxon>Sphingomonadaceae</taxon>
        <taxon>Sphingopyxis</taxon>
    </lineage>
</organism>
<evidence type="ECO:0008006" key="18">
    <source>
        <dbReference type="Google" id="ProtNLM"/>
    </source>
</evidence>
<gene>
    <name evidence="16" type="ORF">AOA14_04360</name>
</gene>
<evidence type="ECO:0000256" key="5">
    <source>
        <dbReference type="ARBA" id="ARBA00022692"/>
    </source>
</evidence>
<dbReference type="EMBL" id="CP013342">
    <property type="protein sequence ID" value="AMU93835.1"/>
    <property type="molecule type" value="Genomic_DNA"/>
</dbReference>
<keyword evidence="3 11" id="KW-1134">Transmembrane beta strand</keyword>
<dbReference type="InterPro" id="IPR000531">
    <property type="entry name" value="Beta-barrel_TonB"/>
</dbReference>
<comment type="similarity">
    <text evidence="11 12">Belongs to the TonB-dependent receptor family.</text>
</comment>
<evidence type="ECO:0000259" key="15">
    <source>
        <dbReference type="Pfam" id="PF07715"/>
    </source>
</evidence>
<dbReference type="STRING" id="1219058.AOA14_04360"/>
<evidence type="ECO:0000256" key="11">
    <source>
        <dbReference type="PROSITE-ProRule" id="PRU01360"/>
    </source>
</evidence>
<keyword evidence="6" id="KW-0408">Iron</keyword>
<evidence type="ECO:0000256" key="3">
    <source>
        <dbReference type="ARBA" id="ARBA00022452"/>
    </source>
</evidence>
<dbReference type="InterPro" id="IPR039426">
    <property type="entry name" value="TonB-dep_rcpt-like"/>
</dbReference>
<evidence type="ECO:0000256" key="12">
    <source>
        <dbReference type="RuleBase" id="RU003357"/>
    </source>
</evidence>
<comment type="subcellular location">
    <subcellularLocation>
        <location evidence="1 11">Cell outer membrane</location>
        <topology evidence="1 11">Multi-pass membrane protein</topology>
    </subcellularLocation>
</comment>
<feature type="domain" description="TonB-dependent receptor-like beta-barrel" evidence="14">
    <location>
        <begin position="267"/>
        <end position="736"/>
    </location>
</feature>
<evidence type="ECO:0000256" key="7">
    <source>
        <dbReference type="ARBA" id="ARBA00023065"/>
    </source>
</evidence>
<keyword evidence="8 12" id="KW-0798">TonB box</keyword>
<evidence type="ECO:0000313" key="17">
    <source>
        <dbReference type="Proteomes" id="UP000076234"/>
    </source>
</evidence>
<keyword evidence="10 11" id="KW-0998">Cell outer membrane</keyword>
<dbReference type="Gene3D" id="2.40.170.20">
    <property type="entry name" value="TonB-dependent receptor, beta-barrel domain"/>
    <property type="match status" value="1"/>
</dbReference>
<evidence type="ECO:0000256" key="4">
    <source>
        <dbReference type="ARBA" id="ARBA00022496"/>
    </source>
</evidence>
<dbReference type="CDD" id="cd01347">
    <property type="entry name" value="ligand_gated_channel"/>
    <property type="match status" value="1"/>
</dbReference>
<feature type="signal peptide" evidence="13">
    <location>
        <begin position="1"/>
        <end position="26"/>
    </location>
</feature>
<protein>
    <recommendedName>
        <fullName evidence="18">TonB-dependent receptor</fullName>
    </recommendedName>
</protein>
<reference evidence="16 17" key="2">
    <citation type="journal article" date="2016" name="Genome Announc.">
        <title>Complete Genome Sequence of Sphingopyxis terrae Strain 203-1 (NBRC 111660), a Polyethylene Glycol Degrader.</title>
        <authorList>
            <person name="Ohtsubo Y."/>
            <person name="Nonoyama S."/>
            <person name="Nagata Y."/>
            <person name="Numata M."/>
            <person name="Tsuchikane K."/>
            <person name="Hosoyama A."/>
            <person name="Yamazoe A."/>
            <person name="Tsuda M."/>
            <person name="Fujita N."/>
            <person name="Kawai F."/>
        </authorList>
    </citation>
    <scope>NUCLEOTIDE SEQUENCE [LARGE SCALE GENOMIC DNA]</scope>
    <source>
        <strain evidence="16 17">203-1</strain>
    </source>
</reference>
<evidence type="ECO:0000259" key="14">
    <source>
        <dbReference type="Pfam" id="PF00593"/>
    </source>
</evidence>
<feature type="chain" id="PRO_5007502348" description="TonB-dependent receptor" evidence="13">
    <location>
        <begin position="27"/>
        <end position="771"/>
    </location>
</feature>
<dbReference type="GO" id="GO:0009279">
    <property type="term" value="C:cell outer membrane"/>
    <property type="evidence" value="ECO:0007669"/>
    <property type="project" value="UniProtKB-SubCell"/>
</dbReference>
<keyword evidence="2 11" id="KW-0813">Transport</keyword>
<dbReference type="Pfam" id="PF07715">
    <property type="entry name" value="Plug"/>
    <property type="match status" value="1"/>
</dbReference>
<keyword evidence="5 11" id="KW-0812">Transmembrane</keyword>
<dbReference type="InterPro" id="IPR012910">
    <property type="entry name" value="Plug_dom"/>
</dbReference>
<evidence type="ECO:0000256" key="13">
    <source>
        <dbReference type="SAM" id="SignalP"/>
    </source>
</evidence>
<reference evidence="17" key="1">
    <citation type="submission" date="2015-11" db="EMBL/GenBank/DDBJ databases">
        <title>Complete genome sequence of a polyethylene glycol-degrading strain Sphingopyxis terrae strain 203-1 (NBRC 15098).</title>
        <authorList>
            <person name="Yoshiyuki O."/>
            <person name="Shouta N."/>
            <person name="Nagata Y."/>
            <person name="Numata M."/>
            <person name="Tsuchikane K."/>
            <person name="Hosoyama A."/>
            <person name="Yamazoe A."/>
            <person name="Tsuda M."/>
            <person name="Fujita N."/>
            <person name="Kawai F."/>
        </authorList>
    </citation>
    <scope>NUCLEOTIDE SEQUENCE [LARGE SCALE GENOMIC DNA]</scope>
    <source>
        <strain evidence="17">203-1</strain>
    </source>
</reference>
<accession>A0A142VX31</accession>
<keyword evidence="13" id="KW-0732">Signal</keyword>
<dbReference type="PROSITE" id="PS52016">
    <property type="entry name" value="TONB_DEPENDENT_REC_3"/>
    <property type="match status" value="1"/>
</dbReference>
<sequence>MALSKMHSSSSVAALLLALLANQAAAQEAAPAGDEEAVGTNEIIVTAQKRSENINSVPLSITAVSGDDLQAQGVTDVAGLVKVTPGFNAINSGFGTPVYFLRGIGFFDSSLAAKPTVTVYTDEVPIPYSVMTAGASFDLERVEVLKGPQGTLFGSNATGGAINYISAKPTWTPEAGLALSYGRFNRFSVEGYASGPLSDTLAVRISLRHEGGGDWQKSYTRDASLGQRAFTQGRVQLAFRPVDTVRLNLMVNAYQDHGDTQAPQFTAPFQQSAGFFDPRLPTYPVAPEDNRAADWGTSFPLKKDNWQVQAALRGEIDVSDDITLTSISAYTRFKEAYGQESDGTTLRLTDVFLEGDIKSFSQELRLAGSLMGDGSWIFGGNYEWGKTHELLTQRLNDQSSAHVFDRFGFPSIELVPQLGDTKYRSIAAFADVSVPIADTLTLIGGVRYTDTKVDFSGCTLNAGNGTYARGFELIFGLPSGTIPLGGCVTFDDAGRPGKFAGSLPEDNLSWRGVLQWKPAEGQLFYASVSRGYKSGSFATLAGNRFSQYKPVRQEQVTAYELGFKSALLDRRVQINGALFYYDYLDKQLKGRTIVPVFGPLEALVNVPKSRIKGAELQLVVSPVEGLRANLGATYIDSKVTRSFSNYTAFGAVTDFNGFRFPYTPKWQVNADLEYRWDVGGSKEAFIGANYTYRSSTYGDFKPDARLFIDDYGLLDLRAGIGDADGAWTASLYAQNVTNEYYWNTAARRGDAVIRFTGMPVTYGVNVGFKFR</sequence>
<dbReference type="Pfam" id="PF00593">
    <property type="entry name" value="TonB_dep_Rec_b-barrel"/>
    <property type="match status" value="1"/>
</dbReference>
<dbReference type="KEGG" id="ster:AOA14_04360"/>
<feature type="domain" description="TonB-dependent receptor plug" evidence="15">
    <location>
        <begin position="55"/>
        <end position="161"/>
    </location>
</feature>
<name>A0A142VX31_9SPHN</name>
<keyword evidence="7" id="KW-0406">Ion transport</keyword>
<evidence type="ECO:0000313" key="16">
    <source>
        <dbReference type="EMBL" id="AMU93835.1"/>
    </source>
</evidence>
<dbReference type="RefSeq" id="WP_062900916.1">
    <property type="nucleotide sequence ID" value="NZ_CP013342.1"/>
</dbReference>
<evidence type="ECO:0000256" key="9">
    <source>
        <dbReference type="ARBA" id="ARBA00023136"/>
    </source>
</evidence>
<dbReference type="SUPFAM" id="SSF56935">
    <property type="entry name" value="Porins"/>
    <property type="match status" value="1"/>
</dbReference>
<dbReference type="PANTHER" id="PTHR32552:SF81">
    <property type="entry name" value="TONB-DEPENDENT OUTER MEMBRANE RECEPTOR"/>
    <property type="match status" value="1"/>
</dbReference>
<evidence type="ECO:0000256" key="2">
    <source>
        <dbReference type="ARBA" id="ARBA00022448"/>
    </source>
</evidence>